<accession>A0ACB6ZQ42</accession>
<keyword evidence="2" id="KW-1185">Reference proteome</keyword>
<reference evidence="1" key="1">
    <citation type="submission" date="2019-10" db="EMBL/GenBank/DDBJ databases">
        <authorList>
            <consortium name="DOE Joint Genome Institute"/>
            <person name="Kuo A."/>
            <person name="Miyauchi S."/>
            <person name="Kiss E."/>
            <person name="Drula E."/>
            <person name="Kohler A."/>
            <person name="Sanchez-Garcia M."/>
            <person name="Andreopoulos B."/>
            <person name="Barry K.W."/>
            <person name="Bonito G."/>
            <person name="Buee M."/>
            <person name="Carver A."/>
            <person name="Chen C."/>
            <person name="Cichocki N."/>
            <person name="Clum A."/>
            <person name="Culley D."/>
            <person name="Crous P.W."/>
            <person name="Fauchery L."/>
            <person name="Girlanda M."/>
            <person name="Hayes R."/>
            <person name="Keri Z."/>
            <person name="Labutti K."/>
            <person name="Lipzen A."/>
            <person name="Lombard V."/>
            <person name="Magnuson J."/>
            <person name="Maillard F."/>
            <person name="Morin E."/>
            <person name="Murat C."/>
            <person name="Nolan M."/>
            <person name="Ohm R."/>
            <person name="Pangilinan J."/>
            <person name="Pereira M."/>
            <person name="Perotto S."/>
            <person name="Peter M."/>
            <person name="Riley R."/>
            <person name="Sitrit Y."/>
            <person name="Stielow B."/>
            <person name="Szollosi G."/>
            <person name="Zifcakova L."/>
            <person name="Stursova M."/>
            <person name="Spatafora J.W."/>
            <person name="Tedersoo L."/>
            <person name="Vaario L.-M."/>
            <person name="Yamada A."/>
            <person name="Yan M."/>
            <person name="Wang P."/>
            <person name="Xu J."/>
            <person name="Bruns T."/>
            <person name="Baldrian P."/>
            <person name="Vilgalys R."/>
            <person name="Henrissat B."/>
            <person name="Grigoriev I.V."/>
            <person name="Hibbett D."/>
            <person name="Nagy L.G."/>
            <person name="Martin F.M."/>
        </authorList>
    </citation>
    <scope>NUCLEOTIDE SEQUENCE</scope>
    <source>
        <strain evidence="1">P2</strain>
    </source>
</reference>
<comment type="caution">
    <text evidence="1">The sequence shown here is derived from an EMBL/GenBank/DDBJ whole genome shotgun (WGS) entry which is preliminary data.</text>
</comment>
<evidence type="ECO:0000313" key="2">
    <source>
        <dbReference type="Proteomes" id="UP000886501"/>
    </source>
</evidence>
<gene>
    <name evidence="1" type="ORF">BDM02DRAFT_3258806</name>
</gene>
<evidence type="ECO:0000313" key="1">
    <source>
        <dbReference type="EMBL" id="KAF9651880.1"/>
    </source>
</evidence>
<proteinExistence type="predicted"/>
<protein>
    <submittedName>
        <fullName evidence="1">Uncharacterized protein</fullName>
    </submittedName>
</protein>
<sequence length="348" mass="37845">MDGSAATQYFLAGDDVLELGLCVKAHRVTDLGILGLSESTGFSKWMAMFEESLRGQKKKIQVSNPPAEGPIWSFVNAVTSESVDGNDGEEGGRGGDGEIGGFKWHGIDANLAISVWHAKARWGPSSAPGGYPPIPMDKGSRHPSLGRKKSRIDVLPGICTLVVADLGRGRSDQTGIRAKGGPVGQKNTPGVGGVVVNIVSPVDLNFRGQGGHCRAKSTYAPFCHGVEDIRSLMKKDNPSNNLSEDRSNRIHGETRTTIMRGGAHHMGQDWDWKVAFRCLGHDLFFLPSMRPDFAEIGVLMSSGERYQYTPFLLPWEYSGMVPKRLSTRDPFVLAPVYGSSIRRMHEVP</sequence>
<dbReference type="EMBL" id="MU117972">
    <property type="protein sequence ID" value="KAF9651880.1"/>
    <property type="molecule type" value="Genomic_DNA"/>
</dbReference>
<reference evidence="1" key="2">
    <citation type="journal article" date="2020" name="Nat. Commun.">
        <title>Large-scale genome sequencing of mycorrhizal fungi provides insights into the early evolution of symbiotic traits.</title>
        <authorList>
            <person name="Miyauchi S."/>
            <person name="Kiss E."/>
            <person name="Kuo A."/>
            <person name="Drula E."/>
            <person name="Kohler A."/>
            <person name="Sanchez-Garcia M."/>
            <person name="Morin E."/>
            <person name="Andreopoulos B."/>
            <person name="Barry K.W."/>
            <person name="Bonito G."/>
            <person name="Buee M."/>
            <person name="Carver A."/>
            <person name="Chen C."/>
            <person name="Cichocki N."/>
            <person name="Clum A."/>
            <person name="Culley D."/>
            <person name="Crous P.W."/>
            <person name="Fauchery L."/>
            <person name="Girlanda M."/>
            <person name="Hayes R.D."/>
            <person name="Keri Z."/>
            <person name="LaButti K."/>
            <person name="Lipzen A."/>
            <person name="Lombard V."/>
            <person name="Magnuson J."/>
            <person name="Maillard F."/>
            <person name="Murat C."/>
            <person name="Nolan M."/>
            <person name="Ohm R.A."/>
            <person name="Pangilinan J."/>
            <person name="Pereira M.F."/>
            <person name="Perotto S."/>
            <person name="Peter M."/>
            <person name="Pfister S."/>
            <person name="Riley R."/>
            <person name="Sitrit Y."/>
            <person name="Stielow J.B."/>
            <person name="Szollosi G."/>
            <person name="Zifcakova L."/>
            <person name="Stursova M."/>
            <person name="Spatafora J.W."/>
            <person name="Tedersoo L."/>
            <person name="Vaario L.M."/>
            <person name="Yamada A."/>
            <person name="Yan M."/>
            <person name="Wang P."/>
            <person name="Xu J."/>
            <person name="Bruns T."/>
            <person name="Baldrian P."/>
            <person name="Vilgalys R."/>
            <person name="Dunand C."/>
            <person name="Henrissat B."/>
            <person name="Grigoriev I.V."/>
            <person name="Hibbett D."/>
            <person name="Nagy L.G."/>
            <person name="Martin F.M."/>
        </authorList>
    </citation>
    <scope>NUCLEOTIDE SEQUENCE</scope>
    <source>
        <strain evidence="1">P2</strain>
    </source>
</reference>
<organism evidence="1 2">
    <name type="scientific">Thelephora ganbajun</name>
    <name type="common">Ganba fungus</name>
    <dbReference type="NCBI Taxonomy" id="370292"/>
    <lineage>
        <taxon>Eukaryota</taxon>
        <taxon>Fungi</taxon>
        <taxon>Dikarya</taxon>
        <taxon>Basidiomycota</taxon>
        <taxon>Agaricomycotina</taxon>
        <taxon>Agaricomycetes</taxon>
        <taxon>Thelephorales</taxon>
        <taxon>Thelephoraceae</taxon>
        <taxon>Thelephora</taxon>
    </lineage>
</organism>
<name>A0ACB6ZQ42_THEGA</name>
<dbReference type="Proteomes" id="UP000886501">
    <property type="component" value="Unassembled WGS sequence"/>
</dbReference>